<dbReference type="InterPro" id="IPR013341">
    <property type="entry name" value="Mandelate_racemase_N_dom"/>
</dbReference>
<dbReference type="PROSITE" id="PS00908">
    <property type="entry name" value="MR_MLE_1"/>
    <property type="match status" value="1"/>
</dbReference>
<keyword evidence="2" id="KW-0479">Metal-binding</keyword>
<dbReference type="Gene3D" id="3.20.20.120">
    <property type="entry name" value="Enolase-like C-terminal domain"/>
    <property type="match status" value="1"/>
</dbReference>
<dbReference type="SUPFAM" id="SSF51604">
    <property type="entry name" value="Enolase C-terminal domain-like"/>
    <property type="match status" value="1"/>
</dbReference>
<dbReference type="PANTHER" id="PTHR13794:SF58">
    <property type="entry name" value="MITOCHONDRIAL ENOLASE SUPERFAMILY MEMBER 1"/>
    <property type="match status" value="1"/>
</dbReference>
<dbReference type="PANTHER" id="PTHR13794">
    <property type="entry name" value="ENOLASE SUPERFAMILY, MANDELATE RACEMASE"/>
    <property type="match status" value="1"/>
</dbReference>
<protein>
    <submittedName>
        <fullName evidence="5">Enolase</fullName>
    </submittedName>
</protein>
<evidence type="ECO:0000259" key="4">
    <source>
        <dbReference type="SMART" id="SM00922"/>
    </source>
</evidence>
<dbReference type="CDD" id="cd03316">
    <property type="entry name" value="MR_like"/>
    <property type="match status" value="1"/>
</dbReference>
<dbReference type="EMBL" id="BONE01000031">
    <property type="protein sequence ID" value="GIF74440.1"/>
    <property type="molecule type" value="Genomic_DNA"/>
</dbReference>
<organism evidence="5 6">
    <name type="scientific">Asanoa siamensis</name>
    <dbReference type="NCBI Taxonomy" id="926357"/>
    <lineage>
        <taxon>Bacteria</taxon>
        <taxon>Bacillati</taxon>
        <taxon>Actinomycetota</taxon>
        <taxon>Actinomycetes</taxon>
        <taxon>Micromonosporales</taxon>
        <taxon>Micromonosporaceae</taxon>
        <taxon>Asanoa</taxon>
    </lineage>
</organism>
<dbReference type="SMART" id="SM00922">
    <property type="entry name" value="MR_MLE"/>
    <property type="match status" value="1"/>
</dbReference>
<comment type="cofactor">
    <cofactor evidence="1">
        <name>Mg(2+)</name>
        <dbReference type="ChEBI" id="CHEBI:18420"/>
    </cofactor>
</comment>
<comment type="caution">
    <text evidence="5">The sequence shown here is derived from an EMBL/GenBank/DDBJ whole genome shotgun (WGS) entry which is preliminary data.</text>
</comment>
<proteinExistence type="predicted"/>
<evidence type="ECO:0000313" key="6">
    <source>
        <dbReference type="Proteomes" id="UP000604117"/>
    </source>
</evidence>
<gene>
    <name evidence="5" type="ORF">Asi02nite_39580</name>
</gene>
<dbReference type="InterPro" id="IPR013342">
    <property type="entry name" value="Mandelate_racemase_C"/>
</dbReference>
<name>A0ABQ4CT23_9ACTN</name>
<dbReference type="InterPro" id="IPR018110">
    <property type="entry name" value="Mandel_Rmase/mucon_lact_enz_CS"/>
</dbReference>
<dbReference type="SFLD" id="SFLDG00179">
    <property type="entry name" value="mandelate_racemase"/>
    <property type="match status" value="1"/>
</dbReference>
<dbReference type="Pfam" id="PF02746">
    <property type="entry name" value="MR_MLE_N"/>
    <property type="match status" value="1"/>
</dbReference>
<dbReference type="InterPro" id="IPR036849">
    <property type="entry name" value="Enolase-like_C_sf"/>
</dbReference>
<dbReference type="InterPro" id="IPR029017">
    <property type="entry name" value="Enolase-like_N"/>
</dbReference>
<keyword evidence="3" id="KW-0460">Magnesium</keyword>
<dbReference type="RefSeq" id="WP_275410367.1">
    <property type="nucleotide sequence ID" value="NZ_BONE01000031.1"/>
</dbReference>
<evidence type="ECO:0000256" key="2">
    <source>
        <dbReference type="ARBA" id="ARBA00022723"/>
    </source>
</evidence>
<feature type="domain" description="Mandelate racemase/muconate lactonizing enzyme C-terminal" evidence="4">
    <location>
        <begin position="144"/>
        <end position="250"/>
    </location>
</feature>
<sequence>MTGSRIARVEAWPVAYTEPNDHDGQRFVTIVRLTADDGTTGWGEAVTLFREAALATAVLVDGLAEVVVGADAGRPAALWHAVKEQTWWYGEGGIATFALSAIDIAAWDLTGRLRGVPVVDLLGGAVHESLPICVTSHATMADLGEEAERFAGWIDELRAIGCKVGFGKRGEANLGFDHDRDIAFVRRLRGAIGDERQIMIDLGVRVRWSVADAVRRVRGFEEERVHWVEEPLGADNPAGYATLRAKTNTLIAYGEREWTVSGYRRIVDTGTVDVVGIDAGRAEGLTGFMRASQYASSAQRQVNAHAFAGPLSYAAGLAASLVSPTCHQMEVAPLVNSAVRDLAPTLPRPSHGRVTALPGAGLGVEIDESALGAMRLEP</sequence>
<dbReference type="InterPro" id="IPR046945">
    <property type="entry name" value="RHMD-like"/>
</dbReference>
<dbReference type="Pfam" id="PF13378">
    <property type="entry name" value="MR_MLE_C"/>
    <property type="match status" value="1"/>
</dbReference>
<evidence type="ECO:0000256" key="1">
    <source>
        <dbReference type="ARBA" id="ARBA00001946"/>
    </source>
</evidence>
<dbReference type="SFLD" id="SFLDS00001">
    <property type="entry name" value="Enolase"/>
    <property type="match status" value="1"/>
</dbReference>
<evidence type="ECO:0000313" key="5">
    <source>
        <dbReference type="EMBL" id="GIF74440.1"/>
    </source>
</evidence>
<dbReference type="InterPro" id="IPR029065">
    <property type="entry name" value="Enolase_C-like"/>
</dbReference>
<evidence type="ECO:0000256" key="3">
    <source>
        <dbReference type="ARBA" id="ARBA00022842"/>
    </source>
</evidence>
<reference evidence="5 6" key="1">
    <citation type="submission" date="2021-01" db="EMBL/GenBank/DDBJ databases">
        <title>Whole genome shotgun sequence of Asanoa siamensis NBRC 107932.</title>
        <authorList>
            <person name="Komaki H."/>
            <person name="Tamura T."/>
        </authorList>
    </citation>
    <scope>NUCLEOTIDE SEQUENCE [LARGE SCALE GENOMIC DNA]</scope>
    <source>
        <strain evidence="5 6">NBRC 107932</strain>
    </source>
</reference>
<dbReference type="Proteomes" id="UP000604117">
    <property type="component" value="Unassembled WGS sequence"/>
</dbReference>
<dbReference type="Gene3D" id="3.30.390.10">
    <property type="entry name" value="Enolase-like, N-terminal domain"/>
    <property type="match status" value="1"/>
</dbReference>
<accession>A0ABQ4CT23</accession>
<keyword evidence="6" id="KW-1185">Reference proteome</keyword>
<dbReference type="SUPFAM" id="SSF54826">
    <property type="entry name" value="Enolase N-terminal domain-like"/>
    <property type="match status" value="1"/>
</dbReference>